<evidence type="ECO:0000256" key="1">
    <source>
        <dbReference type="ARBA" id="ARBA00001933"/>
    </source>
</evidence>
<comment type="caution">
    <text evidence="9">The sequence shown here is derived from an EMBL/GenBank/DDBJ whole genome shotgun (WGS) entry which is preliminary data.</text>
</comment>
<protein>
    <submittedName>
        <fullName evidence="9">Aminotransferase V</fullName>
    </submittedName>
</protein>
<evidence type="ECO:0000256" key="7">
    <source>
        <dbReference type="RuleBase" id="RU004504"/>
    </source>
</evidence>
<dbReference type="SUPFAM" id="SSF53383">
    <property type="entry name" value="PLP-dependent transferases"/>
    <property type="match status" value="1"/>
</dbReference>
<keyword evidence="4" id="KW-0663">Pyridoxal phosphate</keyword>
<dbReference type="EMBL" id="NAQV01000051">
    <property type="protein sequence ID" value="RAN61667.1"/>
    <property type="molecule type" value="Genomic_DNA"/>
</dbReference>
<keyword evidence="3" id="KW-0479">Metal-binding</keyword>
<evidence type="ECO:0000256" key="5">
    <source>
        <dbReference type="ARBA" id="ARBA00023004"/>
    </source>
</evidence>
<evidence type="ECO:0000256" key="2">
    <source>
        <dbReference type="ARBA" id="ARBA00006490"/>
    </source>
</evidence>
<dbReference type="InterPro" id="IPR015422">
    <property type="entry name" value="PyrdxlP-dep_Trfase_small"/>
</dbReference>
<evidence type="ECO:0000313" key="9">
    <source>
        <dbReference type="EMBL" id="RAN61667.1"/>
    </source>
</evidence>
<evidence type="ECO:0000256" key="3">
    <source>
        <dbReference type="ARBA" id="ARBA00022723"/>
    </source>
</evidence>
<dbReference type="AlphaFoldDB" id="A0A328KGW9"/>
<gene>
    <name evidence="9" type="ORF">B8A44_09320</name>
</gene>
<comment type="similarity">
    <text evidence="2">Belongs to the class-V pyridoxal-phosphate-dependent aminotransferase family. NifS/IscS subfamily.</text>
</comment>
<dbReference type="Gene3D" id="1.10.260.50">
    <property type="match status" value="1"/>
</dbReference>
<comment type="cofactor">
    <cofactor evidence="1 7">
        <name>pyridoxal 5'-phosphate</name>
        <dbReference type="ChEBI" id="CHEBI:597326"/>
    </cofactor>
</comment>
<evidence type="ECO:0000256" key="4">
    <source>
        <dbReference type="ARBA" id="ARBA00022898"/>
    </source>
</evidence>
<evidence type="ECO:0000313" key="10">
    <source>
        <dbReference type="Proteomes" id="UP000249099"/>
    </source>
</evidence>
<dbReference type="Proteomes" id="UP000249099">
    <property type="component" value="Unassembled WGS sequence"/>
</dbReference>
<dbReference type="GO" id="GO:0008483">
    <property type="term" value="F:transaminase activity"/>
    <property type="evidence" value="ECO:0007669"/>
    <property type="project" value="UniProtKB-KW"/>
</dbReference>
<dbReference type="Gene3D" id="3.40.640.10">
    <property type="entry name" value="Type I PLP-dependent aspartate aminotransferase-like (Major domain)"/>
    <property type="match status" value="1"/>
</dbReference>
<dbReference type="GO" id="GO:0051536">
    <property type="term" value="F:iron-sulfur cluster binding"/>
    <property type="evidence" value="ECO:0007669"/>
    <property type="project" value="UniProtKB-KW"/>
</dbReference>
<proteinExistence type="inferred from homology"/>
<keyword evidence="9" id="KW-0808">Transferase</keyword>
<keyword evidence="5" id="KW-0408">Iron</keyword>
<name>A0A328KGW9_9LACT</name>
<dbReference type="Gene3D" id="3.90.1150.10">
    <property type="entry name" value="Aspartate Aminotransferase, domain 1"/>
    <property type="match status" value="1"/>
</dbReference>
<dbReference type="PIRSF" id="PIRSF005572">
    <property type="entry name" value="NifS"/>
    <property type="match status" value="1"/>
</dbReference>
<dbReference type="InterPro" id="IPR015424">
    <property type="entry name" value="PyrdxlP-dep_Trfase"/>
</dbReference>
<dbReference type="PROSITE" id="PS00595">
    <property type="entry name" value="AA_TRANSFER_CLASS_5"/>
    <property type="match status" value="1"/>
</dbReference>
<keyword evidence="9" id="KW-0032">Aminotransferase</keyword>
<reference evidence="9 10" key="1">
    <citation type="submission" date="2017-03" db="EMBL/GenBank/DDBJ databases">
        <title>wgs assembly of Dolosigranulum pigrum KPL CDC strains.</title>
        <authorList>
            <person name="Brugger S.D."/>
            <person name="Pettigrew M."/>
            <person name="Kong Y."/>
            <person name="Lemon K.P."/>
        </authorList>
    </citation>
    <scope>NUCLEOTIDE SEQUENCE [LARGE SCALE GENOMIC DNA]</scope>
    <source>
        <strain evidence="9 10">KPL1931_CDC4294-98</strain>
    </source>
</reference>
<dbReference type="InterPro" id="IPR020578">
    <property type="entry name" value="Aminotrans_V_PyrdxlP_BS"/>
</dbReference>
<dbReference type="InterPro" id="IPR015421">
    <property type="entry name" value="PyrdxlP-dep_Trfase_major"/>
</dbReference>
<dbReference type="PANTHER" id="PTHR11601">
    <property type="entry name" value="CYSTEINE DESULFURYLASE FAMILY MEMBER"/>
    <property type="match status" value="1"/>
</dbReference>
<dbReference type="Pfam" id="PF00266">
    <property type="entry name" value="Aminotran_5"/>
    <property type="match status" value="1"/>
</dbReference>
<dbReference type="GO" id="GO:0046872">
    <property type="term" value="F:metal ion binding"/>
    <property type="evidence" value="ECO:0007669"/>
    <property type="project" value="UniProtKB-KW"/>
</dbReference>
<organism evidence="9 10">
    <name type="scientific">Dolosigranulum pigrum</name>
    <dbReference type="NCBI Taxonomy" id="29394"/>
    <lineage>
        <taxon>Bacteria</taxon>
        <taxon>Bacillati</taxon>
        <taxon>Bacillota</taxon>
        <taxon>Bacilli</taxon>
        <taxon>Lactobacillales</taxon>
        <taxon>Carnobacteriaceae</taxon>
        <taxon>Dolosigranulum</taxon>
    </lineage>
</organism>
<dbReference type="InterPro" id="IPR000192">
    <property type="entry name" value="Aminotrans_V_dom"/>
</dbReference>
<dbReference type="RefSeq" id="WP_112790573.1">
    <property type="nucleotide sequence ID" value="NZ_NAQV01000051.1"/>
</dbReference>
<dbReference type="PANTHER" id="PTHR11601:SF50">
    <property type="entry name" value="CYSTEINE DESULFURASE ISCS 2-RELATED"/>
    <property type="match status" value="1"/>
</dbReference>
<accession>A0A328KGW9</accession>
<sequence length="382" mass="42070">MIYFDNSATTKMFPEAVQSYQTVSEQYFGNPSSLHELGDVSSKLLKQARASIAQQLGVQSEEIFFTSGGTEGDNWIIKGTAFKKQYYGKHIITTRIEHSAVNHAMDFLEDLGFEITYLPVNKAGQVDLAELREALRSDTILVSIIALNNEVGVIQNLEAIGEILREYPTVHFHIDAVQTVGKMDLKLGPESRIDMAVFSSHKFHGPRGCGFVYVKRGKDVTPLIHGGGQEMNQRSGTENLPAIVAMAKAFRLVKESEQATQHQLKQLTNRLKQGLHQYEQITVFTPEEASAVHIVCFGIKGVRGEVVVHALEEHDIYVSTTSACSSKSGGTSGTLSAMGFAPQVAETAVRISLTGSNTMAEVEQFLDVLDELYQNFDVIHSK</sequence>
<feature type="domain" description="Aminotransferase class V" evidence="8">
    <location>
        <begin position="2"/>
        <end position="365"/>
    </location>
</feature>
<dbReference type="InterPro" id="IPR016454">
    <property type="entry name" value="Cysteine_dSase"/>
</dbReference>
<keyword evidence="6" id="KW-0411">Iron-sulfur</keyword>
<evidence type="ECO:0000256" key="6">
    <source>
        <dbReference type="ARBA" id="ARBA00023014"/>
    </source>
</evidence>
<evidence type="ECO:0000259" key="8">
    <source>
        <dbReference type="Pfam" id="PF00266"/>
    </source>
</evidence>